<evidence type="ECO:0000256" key="5">
    <source>
        <dbReference type="ARBA" id="ARBA00023187"/>
    </source>
</evidence>
<dbReference type="CDD" id="cd21372">
    <property type="entry name" value="cwf21_CWC21-like"/>
    <property type="match status" value="1"/>
</dbReference>
<keyword evidence="5" id="KW-0508">mRNA splicing</keyword>
<dbReference type="AlphaFoldDB" id="A0AAV8V3C5"/>
<proteinExistence type="inferred from homology"/>
<name>A0AAV8V3C5_9RHOD</name>
<dbReference type="SMART" id="SM01115">
    <property type="entry name" value="cwf21"/>
    <property type="match status" value="1"/>
</dbReference>
<feature type="region of interest" description="Disordered" evidence="7">
    <location>
        <begin position="1"/>
        <end position="49"/>
    </location>
</feature>
<dbReference type="Pfam" id="PF08312">
    <property type="entry name" value="cwf21"/>
    <property type="match status" value="1"/>
</dbReference>
<feature type="compositionally biased region" description="Basic and acidic residues" evidence="7">
    <location>
        <begin position="31"/>
        <end position="49"/>
    </location>
</feature>
<keyword evidence="3" id="KW-0507">mRNA processing</keyword>
<evidence type="ECO:0000256" key="4">
    <source>
        <dbReference type="ARBA" id="ARBA00022728"/>
    </source>
</evidence>
<feature type="region of interest" description="Disordered" evidence="7">
    <location>
        <begin position="140"/>
        <end position="200"/>
    </location>
</feature>
<comment type="similarity">
    <text evidence="2">Belongs to the CWC21 family.</text>
</comment>
<evidence type="ECO:0000313" key="9">
    <source>
        <dbReference type="EMBL" id="KAJ8908446.1"/>
    </source>
</evidence>
<feature type="compositionally biased region" description="Basic and acidic residues" evidence="7">
    <location>
        <begin position="324"/>
        <end position="366"/>
    </location>
</feature>
<feature type="compositionally biased region" description="Basic and acidic residues" evidence="7">
    <location>
        <begin position="161"/>
        <end position="177"/>
    </location>
</feature>
<evidence type="ECO:0000256" key="6">
    <source>
        <dbReference type="ARBA" id="ARBA00023242"/>
    </source>
</evidence>
<dbReference type="PANTHER" id="PTHR36562">
    <property type="entry name" value="SERINE/ARGININE REPETITIVE MATRIX 2"/>
    <property type="match status" value="1"/>
</dbReference>
<dbReference type="GO" id="GO:0006397">
    <property type="term" value="P:mRNA processing"/>
    <property type="evidence" value="ECO:0007669"/>
    <property type="project" value="UniProtKB-KW"/>
</dbReference>
<gene>
    <name evidence="9" type="ORF">NDN08_005155</name>
</gene>
<comment type="subcellular location">
    <subcellularLocation>
        <location evidence="1">Nucleus</location>
    </subcellularLocation>
</comment>
<keyword evidence="6" id="KW-0539">Nucleus</keyword>
<dbReference type="InterPro" id="IPR013170">
    <property type="entry name" value="mRNA_splic_Cwf21_dom"/>
</dbReference>
<dbReference type="InterPro" id="IPR051372">
    <property type="entry name" value="CWC21"/>
</dbReference>
<reference evidence="9 10" key="1">
    <citation type="journal article" date="2023" name="Nat. Commun.">
        <title>Origin of minicircular mitochondrial genomes in red algae.</title>
        <authorList>
            <person name="Lee Y."/>
            <person name="Cho C.H."/>
            <person name="Lee Y.M."/>
            <person name="Park S.I."/>
            <person name="Yang J.H."/>
            <person name="West J.A."/>
            <person name="Bhattacharya D."/>
            <person name="Yoon H.S."/>
        </authorList>
    </citation>
    <scope>NUCLEOTIDE SEQUENCE [LARGE SCALE GENOMIC DNA]</scope>
    <source>
        <strain evidence="9 10">CCMP1338</strain>
        <tissue evidence="9">Whole cell</tissue>
    </source>
</reference>
<organism evidence="9 10">
    <name type="scientific">Rhodosorus marinus</name>
    <dbReference type="NCBI Taxonomy" id="101924"/>
    <lineage>
        <taxon>Eukaryota</taxon>
        <taxon>Rhodophyta</taxon>
        <taxon>Stylonematophyceae</taxon>
        <taxon>Stylonematales</taxon>
        <taxon>Stylonemataceae</taxon>
        <taxon>Rhodosorus</taxon>
    </lineage>
</organism>
<feature type="compositionally biased region" description="Polar residues" evidence="7">
    <location>
        <begin position="12"/>
        <end position="23"/>
    </location>
</feature>
<feature type="region of interest" description="Disordered" evidence="7">
    <location>
        <begin position="304"/>
        <end position="366"/>
    </location>
</feature>
<sequence>MYNGIGLETPRGTGTSGYVQKNYASVRKAVRRPEGGRREGTGPRKANAEILEHEKRRRIEVQVAEFEEEMVGKGFSPTRIEFRLKDLRKRLEEDLDRESNRKETFRESDRHMRAHRKEGESKRLRRALRVDEDYKEGDFLRRDRKRGKPDDDGLEGGSRAQSDRKQDSGKIEKENKVPTEIGNNQRSWRRNRRHLPPKSNPGLRVFRRIFLNVKAATGDLQARVTALKKNGIDHRKGDMVELIDGLKMIEAIAKGLTMVEDEETVIVATIEAEAMIVAALWEIIEARQNGEGARNLAMDQSDEQLNKSRNDAGKESVEQVGSPEAKRSRLSKTDGDVEGAVKDETDAKTPGKLEPEAEHEITQSQKLRTERGEVRFRIALPVARVDLDEDPLCGAGAVQVDHLGEGSTVSRGAEGACHLGGVALTEEGDTQIDAAEVVQDPYQDLSLAQGPVPAPVPDPTQDRHTARRVRGALGEAVTPEAQGAIVATLLGREGALARQ</sequence>
<protein>
    <recommendedName>
        <fullName evidence="8">CWF21 domain-containing protein</fullName>
    </recommendedName>
</protein>
<evidence type="ECO:0000256" key="7">
    <source>
        <dbReference type="SAM" id="MobiDB-lite"/>
    </source>
</evidence>
<dbReference type="GO" id="GO:0008380">
    <property type="term" value="P:RNA splicing"/>
    <property type="evidence" value="ECO:0007669"/>
    <property type="project" value="UniProtKB-KW"/>
</dbReference>
<dbReference type="GO" id="GO:0005681">
    <property type="term" value="C:spliceosomal complex"/>
    <property type="evidence" value="ECO:0007669"/>
    <property type="project" value="UniProtKB-KW"/>
</dbReference>
<feature type="region of interest" description="Disordered" evidence="7">
    <location>
        <begin position="91"/>
        <end position="122"/>
    </location>
</feature>
<keyword evidence="10" id="KW-1185">Reference proteome</keyword>
<evidence type="ECO:0000256" key="3">
    <source>
        <dbReference type="ARBA" id="ARBA00022664"/>
    </source>
</evidence>
<keyword evidence="4" id="KW-0747">Spliceosome</keyword>
<comment type="caution">
    <text evidence="9">The sequence shown here is derived from an EMBL/GenBank/DDBJ whole genome shotgun (WGS) entry which is preliminary data.</text>
</comment>
<evidence type="ECO:0000313" key="10">
    <source>
        <dbReference type="Proteomes" id="UP001157974"/>
    </source>
</evidence>
<accession>A0AAV8V3C5</accession>
<evidence type="ECO:0000256" key="1">
    <source>
        <dbReference type="ARBA" id="ARBA00004123"/>
    </source>
</evidence>
<feature type="domain" description="CWF21" evidence="8">
    <location>
        <begin position="51"/>
        <end position="96"/>
    </location>
</feature>
<dbReference type="EMBL" id="JAMWBK010000001">
    <property type="protein sequence ID" value="KAJ8908446.1"/>
    <property type="molecule type" value="Genomic_DNA"/>
</dbReference>
<dbReference type="PANTHER" id="PTHR36562:SF5">
    <property type="entry name" value="SERINE_ARGININE REPETITIVE MATRIX 2"/>
    <property type="match status" value="1"/>
</dbReference>
<feature type="compositionally biased region" description="Basic residues" evidence="7">
    <location>
        <begin position="187"/>
        <end position="196"/>
    </location>
</feature>
<feature type="compositionally biased region" description="Basic and acidic residues" evidence="7">
    <location>
        <begin position="304"/>
        <end position="317"/>
    </location>
</feature>
<evidence type="ECO:0000256" key="2">
    <source>
        <dbReference type="ARBA" id="ARBA00005954"/>
    </source>
</evidence>
<evidence type="ECO:0000259" key="8">
    <source>
        <dbReference type="SMART" id="SM01115"/>
    </source>
</evidence>
<dbReference type="Proteomes" id="UP001157974">
    <property type="component" value="Unassembled WGS sequence"/>
</dbReference>